<dbReference type="EMBL" id="JADDUC010000054">
    <property type="protein sequence ID" value="KAG0121058.1"/>
    <property type="molecule type" value="Genomic_DNA"/>
</dbReference>
<dbReference type="InterPro" id="IPR038348">
    <property type="entry name" value="SLED_sf"/>
</dbReference>
<evidence type="ECO:0000256" key="4">
    <source>
        <dbReference type="ARBA" id="ARBA00023242"/>
    </source>
</evidence>
<dbReference type="FunFam" id="2.30.30.140:FF:000072">
    <property type="entry name" value="Scm like with four mbt domains 2"/>
    <property type="match status" value="1"/>
</dbReference>
<dbReference type="Pfam" id="PF02820">
    <property type="entry name" value="MBT"/>
    <property type="match status" value="4"/>
</dbReference>
<dbReference type="OrthoDB" id="5917609at2759"/>
<dbReference type="FunFam" id="2.30.30.140:FF:000010">
    <property type="entry name" value="MBT domain-containing protein 1 isoform X1"/>
    <property type="match status" value="1"/>
</dbReference>
<comment type="caution">
    <text evidence="8">The sequence shown here is derived from an EMBL/GenBank/DDBJ whole genome shotgun (WGS) entry which is preliminary data.</text>
</comment>
<proteinExistence type="predicted"/>
<dbReference type="Gene3D" id="2.30.30.140">
    <property type="match status" value="4"/>
</dbReference>
<evidence type="ECO:0000313" key="8">
    <source>
        <dbReference type="EMBL" id="KAG0121058.1"/>
    </source>
</evidence>
<dbReference type="GO" id="GO:0003714">
    <property type="term" value="F:transcription corepressor activity"/>
    <property type="evidence" value="ECO:0007669"/>
    <property type="project" value="InterPro"/>
</dbReference>
<dbReference type="PANTHER" id="PTHR12247">
    <property type="entry name" value="POLYCOMB GROUP PROTEIN"/>
    <property type="match status" value="1"/>
</dbReference>
<feature type="compositionally biased region" description="Basic residues" evidence="6">
    <location>
        <begin position="930"/>
        <end position="952"/>
    </location>
</feature>
<accession>A0A835NTH4</accession>
<name>A0A835NTH4_9PASS</name>
<dbReference type="InterPro" id="IPR050548">
    <property type="entry name" value="PcG_chromatin_remod_factors"/>
</dbReference>
<feature type="repeat" description="MBT" evidence="5">
    <location>
        <begin position="511"/>
        <end position="617"/>
    </location>
</feature>
<dbReference type="InterPro" id="IPR047353">
    <property type="entry name" value="MBT_SFMBT2_rpt1"/>
</dbReference>
<keyword evidence="4" id="KW-0539">Nucleus</keyword>
<protein>
    <recommendedName>
        <fullName evidence="7">SAM domain-containing protein</fullName>
    </recommendedName>
</protein>
<dbReference type="CDD" id="cd20112">
    <property type="entry name" value="MBT_SFMBT2_rpt1"/>
    <property type="match status" value="1"/>
</dbReference>
<evidence type="ECO:0000259" key="7">
    <source>
        <dbReference type="SMART" id="SM00454"/>
    </source>
</evidence>
<dbReference type="InterPro" id="IPR013761">
    <property type="entry name" value="SAM/pointed_sf"/>
</dbReference>
<sequence>MMILPVSEAASGCKALTGIPRLFSILVWSLAKNKTATSTQGLASAGISPPLPFNKPDTRASFIASMRETQHLSPEKDPSPANGDGEQFDSDEGSSIEDTDFNWDEFLEETGASAAPHTSFKHVEISLQSSFQPGMKLEVANKSNPDTYWVATIITTCGQLLLLRYCGYGDDRRADFWCDVMTADLHPVGWCTQNNKVLMPPDAIKEKYMDWTEFLIQDLTGARTAPANLLEDLPCSRVDAVGEFGEERWSCRSPSFFVLLHLGCEQGHTGIYLCGSAHVGFVGGQWHMQKSDGVQAPYLGCAKPPLSAGREERQPQAEKQRKHCVGLNQFLTLFWCFLCSVLSVSCNPLRGKNPVDLITVDSLIELQDSQNPFQYWIVSVVENVGGRLRLRYVGLEETESYDQWLFYLDCRLRPVGWCQENKYRMDPPAGYKTQSSSSVPLLVAFVLNLSMLHSLEYRHCSFHLLCSFIQLKNFSLPKMFDLQTVTSWFCCSFFLCVIVIPLDIYSLKTITEWKCALEKSLNDAANFPLPMEVFKDHADLRNHFFTVGMKLEAVNMREPFHICPASVTKVFNNHYLQVTIDDLRPEPSKISMLCHADSLGILPIQWCLKNGVNLTPPKGYSGQDFDWADYQKQCGAEAAPHLCFRNTSFSRGFTKNMKLEAVNPRNPAEICVASITSVKGRLMWLHLEGSQMPSPEYIVDVESMDIFPVGWCEANAYNLTPPHKAVLRRKRRIAVVQPEKQLPSTVPVEKIPHDLCPVPQLDTTGTINGRYCCPQLYINHRCFSGPYLNKGRIAELPQSVGPGKCVLVLKEVLSMVINAAYKPGSVLRELQLVEDPQWNFQEETLKAKYRGKTYRATVKIVRTSDQVADFCRRVCAKLECCPNLFSPVLVAEVCPENCSIHTKTKYTYYYGKRKKIIKPPIGENNNMKSGHVKPARRRKRRKSIFVQKKRRSSAVDSNAAGSAEESEDDEADAMEDETGSEETSSELRDDQTDTSSAEEIKQEEEEKLVLDSNPLEWTVTDVVRFIKLTDCAPLAKIFQEQDIDGQALLLLTLPTVQECMELKLGPAIKLCHQIERVKVAFYAHLFKGFSSPISFLFSENKWNWKHWELMHRGKKNKHKKKKSYKWNSLFSTCEAHGKTAGISLREPLQPIVQWCKAIMDQVVCHHTKPTSGRHIPKEKGSPKSVAQCFASEDRRIAPSKVREQLRKSGRLLLPAPPHFSPVLRQLLGGFCQENWCMRTFQGREAERLFAKQHPSTDPLLVKSSFFCCSDVLGVSGLLDLSETLNAF</sequence>
<evidence type="ECO:0000256" key="3">
    <source>
        <dbReference type="ARBA" id="ARBA00022737"/>
    </source>
</evidence>
<evidence type="ECO:0000256" key="5">
    <source>
        <dbReference type="PROSITE-ProRule" id="PRU00459"/>
    </source>
</evidence>
<dbReference type="InterPro" id="IPR047355">
    <property type="entry name" value="MBT_SFMBT2_rpt4"/>
</dbReference>
<organism evidence="8">
    <name type="scientific">Lamprotornis superbus</name>
    <dbReference type="NCBI Taxonomy" id="245042"/>
    <lineage>
        <taxon>Eukaryota</taxon>
        <taxon>Metazoa</taxon>
        <taxon>Chordata</taxon>
        <taxon>Craniata</taxon>
        <taxon>Vertebrata</taxon>
        <taxon>Euteleostomi</taxon>
        <taxon>Archelosauria</taxon>
        <taxon>Archosauria</taxon>
        <taxon>Dinosauria</taxon>
        <taxon>Saurischia</taxon>
        <taxon>Theropoda</taxon>
        <taxon>Coelurosauria</taxon>
        <taxon>Aves</taxon>
        <taxon>Neognathae</taxon>
        <taxon>Neoaves</taxon>
        <taxon>Telluraves</taxon>
        <taxon>Australaves</taxon>
        <taxon>Passeriformes</taxon>
        <taxon>Sturnidae</taxon>
        <taxon>Lamprotornis</taxon>
    </lineage>
</organism>
<feature type="repeat" description="MBT" evidence="5">
    <location>
        <begin position="625"/>
        <end position="722"/>
    </location>
</feature>
<keyword evidence="10" id="KW-1185">Reference proteome</keyword>
<dbReference type="InterPro" id="IPR037604">
    <property type="entry name" value="Scm-like-4MBT1/2_SAM"/>
</dbReference>
<dbReference type="Pfam" id="PF00536">
    <property type="entry name" value="SAM_1"/>
    <property type="match status" value="1"/>
</dbReference>
<dbReference type="CDD" id="cd20116">
    <property type="entry name" value="MBT_SFMBT2_rpt3"/>
    <property type="match status" value="1"/>
</dbReference>
<keyword evidence="2" id="KW-0678">Repressor</keyword>
<feature type="compositionally biased region" description="Acidic residues" evidence="6">
    <location>
        <begin position="964"/>
        <end position="984"/>
    </location>
</feature>
<dbReference type="GO" id="GO:0042393">
    <property type="term" value="F:histone binding"/>
    <property type="evidence" value="ECO:0007669"/>
    <property type="project" value="InterPro"/>
</dbReference>
<reference evidence="9 10" key="2">
    <citation type="journal article" date="2021" name="J. Hered.">
        <title>Feather Gene Expression Elucidates the Developmental Basis of Plumage Iridescence in African Starlings.</title>
        <authorList>
            <person name="Rubenstein D.R."/>
            <person name="Corvelo A."/>
            <person name="MacManes M.D."/>
            <person name="Maia R."/>
            <person name="Narzisi G."/>
            <person name="Rousaki A."/>
            <person name="Vandenabeele P."/>
            <person name="Shawkey M.D."/>
            <person name="Solomon J."/>
        </authorList>
    </citation>
    <scope>NUCLEOTIDE SEQUENCE [LARGE SCALE GENOMIC DNA]</scope>
    <source>
        <strain evidence="9">SS15</strain>
    </source>
</reference>
<keyword evidence="3" id="KW-0677">Repeat</keyword>
<dbReference type="FunFam" id="3.90.1150.190:FF:000002">
    <property type="entry name" value="Scm-like with four MBT domains protein 2"/>
    <property type="match status" value="1"/>
</dbReference>
<dbReference type="SUPFAM" id="SSF47769">
    <property type="entry name" value="SAM/Pointed domain"/>
    <property type="match status" value="1"/>
</dbReference>
<dbReference type="GO" id="GO:0005634">
    <property type="term" value="C:nucleus"/>
    <property type="evidence" value="ECO:0007669"/>
    <property type="project" value="UniProtKB-SubCell"/>
</dbReference>
<dbReference type="SMART" id="SM00454">
    <property type="entry name" value="SAM"/>
    <property type="match status" value="1"/>
</dbReference>
<feature type="region of interest" description="Disordered" evidence="6">
    <location>
        <begin position="68"/>
        <end position="95"/>
    </location>
</feature>
<evidence type="ECO:0000256" key="6">
    <source>
        <dbReference type="SAM" id="MobiDB-lite"/>
    </source>
</evidence>
<gene>
    <name evidence="9" type="ORF">IHE44_0012648</name>
    <name evidence="8" type="ORF">IHE44_011655</name>
</gene>
<feature type="domain" description="SAM" evidence="7">
    <location>
        <begin position="1014"/>
        <end position="1080"/>
    </location>
</feature>
<dbReference type="SMART" id="SM00561">
    <property type="entry name" value="MBT"/>
    <property type="match status" value="4"/>
</dbReference>
<dbReference type="Pfam" id="PF12140">
    <property type="entry name" value="SLED"/>
    <property type="match status" value="1"/>
</dbReference>
<dbReference type="Gene3D" id="3.90.1150.190">
    <property type="entry name" value="SLED domain"/>
    <property type="match status" value="1"/>
</dbReference>
<dbReference type="EMBL" id="JADDUC020000005">
    <property type="protein sequence ID" value="KAI1239523.1"/>
    <property type="molecule type" value="Genomic_DNA"/>
</dbReference>
<feature type="repeat" description="MBT" evidence="5">
    <location>
        <begin position="325"/>
        <end position="428"/>
    </location>
</feature>
<evidence type="ECO:0000313" key="9">
    <source>
        <dbReference type="EMBL" id="KAI1239523.1"/>
    </source>
</evidence>
<evidence type="ECO:0000256" key="1">
    <source>
        <dbReference type="ARBA" id="ARBA00004123"/>
    </source>
</evidence>
<reference evidence="9" key="3">
    <citation type="submission" date="2022-01" db="EMBL/GenBank/DDBJ databases">
        <authorList>
            <person name="Rubenstein D.R."/>
        </authorList>
    </citation>
    <scope>NUCLEOTIDE SEQUENCE</scope>
    <source>
        <strain evidence="9">SS15</strain>
        <tissue evidence="9">Liver</tissue>
    </source>
</reference>
<feature type="repeat" description="MBT" evidence="5">
    <location>
        <begin position="101"/>
        <end position="201"/>
    </location>
</feature>
<evidence type="ECO:0000256" key="2">
    <source>
        <dbReference type="ARBA" id="ARBA00022491"/>
    </source>
</evidence>
<dbReference type="Gene3D" id="1.10.150.50">
    <property type="entry name" value="Transcription Factor, Ets-1"/>
    <property type="match status" value="1"/>
</dbReference>
<dbReference type="InterPro" id="IPR047354">
    <property type="entry name" value="MBT_SFMBT2_rpt3"/>
</dbReference>
<dbReference type="PROSITE" id="PS51079">
    <property type="entry name" value="MBT"/>
    <property type="match status" value="4"/>
</dbReference>
<evidence type="ECO:0000313" key="10">
    <source>
        <dbReference type="Proteomes" id="UP000618051"/>
    </source>
</evidence>
<dbReference type="FunFam" id="1.10.150.50:FF:000027">
    <property type="entry name" value="scm-like with four MBT domains protein 2"/>
    <property type="match status" value="1"/>
</dbReference>
<feature type="region of interest" description="Disordered" evidence="6">
    <location>
        <begin position="919"/>
        <end position="1007"/>
    </location>
</feature>
<dbReference type="InterPro" id="IPR021987">
    <property type="entry name" value="SLED"/>
</dbReference>
<dbReference type="InterPro" id="IPR004092">
    <property type="entry name" value="Mbt"/>
</dbReference>
<reference evidence="8" key="1">
    <citation type="submission" date="2020-10" db="EMBL/GenBank/DDBJ databases">
        <title>Feather gene expression reveals the developmental basis of iridescence in African starlings.</title>
        <authorList>
            <person name="Rubenstein D.R."/>
        </authorList>
    </citation>
    <scope>NUCLEOTIDE SEQUENCE</scope>
    <source>
        <strain evidence="8">SS15</strain>
        <tissue evidence="8">Liver</tissue>
    </source>
</reference>
<dbReference type="CDD" id="cd20118">
    <property type="entry name" value="MBT_SFMBT2_rpt4"/>
    <property type="match status" value="1"/>
</dbReference>
<dbReference type="PANTHER" id="PTHR12247:SF62">
    <property type="entry name" value="SCM-LIKE WITH FOUR MBT DOMAINS PROTEIN 2"/>
    <property type="match status" value="1"/>
</dbReference>
<dbReference type="CDD" id="cd09581">
    <property type="entry name" value="SAM_Scm-like-4MBT1_2"/>
    <property type="match status" value="1"/>
</dbReference>
<feature type="compositionally biased region" description="Acidic residues" evidence="6">
    <location>
        <begin position="86"/>
        <end position="95"/>
    </location>
</feature>
<dbReference type="InterPro" id="IPR001660">
    <property type="entry name" value="SAM"/>
</dbReference>
<comment type="subcellular location">
    <subcellularLocation>
        <location evidence="1">Nucleus</location>
    </subcellularLocation>
</comment>
<dbReference type="SUPFAM" id="SSF63748">
    <property type="entry name" value="Tudor/PWWP/MBT"/>
    <property type="match status" value="4"/>
</dbReference>
<dbReference type="Proteomes" id="UP000618051">
    <property type="component" value="Unassembled WGS sequence"/>
</dbReference>
<feature type="compositionally biased region" description="Basic and acidic residues" evidence="6">
    <location>
        <begin position="68"/>
        <end position="78"/>
    </location>
</feature>
<dbReference type="GO" id="GO:0003682">
    <property type="term" value="F:chromatin binding"/>
    <property type="evidence" value="ECO:0007669"/>
    <property type="project" value="TreeGrafter"/>
</dbReference>